<feature type="repeat" description="PPR" evidence="3">
    <location>
        <begin position="98"/>
        <end position="132"/>
    </location>
</feature>
<keyword evidence="5" id="KW-1185">Reference proteome</keyword>
<dbReference type="PROSITE" id="PS51375">
    <property type="entry name" value="PPR"/>
    <property type="match status" value="6"/>
</dbReference>
<organism evidence="4 5">
    <name type="scientific">Amborella trichopoda</name>
    <dbReference type="NCBI Taxonomy" id="13333"/>
    <lineage>
        <taxon>Eukaryota</taxon>
        <taxon>Viridiplantae</taxon>
        <taxon>Streptophyta</taxon>
        <taxon>Embryophyta</taxon>
        <taxon>Tracheophyta</taxon>
        <taxon>Spermatophyta</taxon>
        <taxon>Magnoliopsida</taxon>
        <taxon>Amborellales</taxon>
        <taxon>Amborellaceae</taxon>
        <taxon>Amborella</taxon>
    </lineage>
</organism>
<dbReference type="eggNOG" id="KOG4197">
    <property type="taxonomic scope" value="Eukaryota"/>
</dbReference>
<evidence type="ECO:0000256" key="3">
    <source>
        <dbReference type="PROSITE-ProRule" id="PRU00708"/>
    </source>
</evidence>
<dbReference type="Proteomes" id="UP000017836">
    <property type="component" value="Unassembled WGS sequence"/>
</dbReference>
<keyword evidence="2" id="KW-0677">Repeat</keyword>
<dbReference type="HOGENOM" id="CLU_768571_0_0_1"/>
<feature type="repeat" description="PPR" evidence="3">
    <location>
        <begin position="309"/>
        <end position="343"/>
    </location>
</feature>
<gene>
    <name evidence="4" type="ORF">AMTR_s00022p00130870</name>
</gene>
<evidence type="ECO:0000313" key="4">
    <source>
        <dbReference type="EMBL" id="ERN11525.1"/>
    </source>
</evidence>
<reference evidence="5" key="1">
    <citation type="journal article" date="2013" name="Science">
        <title>The Amborella genome and the evolution of flowering plants.</title>
        <authorList>
            <consortium name="Amborella Genome Project"/>
        </authorList>
    </citation>
    <scope>NUCLEOTIDE SEQUENCE [LARGE SCALE GENOMIC DNA]</scope>
</reference>
<dbReference type="GO" id="GO:0006397">
    <property type="term" value="P:mRNA processing"/>
    <property type="evidence" value="ECO:0000318"/>
    <property type="project" value="GO_Central"/>
</dbReference>
<evidence type="ECO:0000256" key="2">
    <source>
        <dbReference type="ARBA" id="ARBA00022737"/>
    </source>
</evidence>
<dbReference type="SUPFAM" id="SSF81901">
    <property type="entry name" value="HCP-like"/>
    <property type="match status" value="1"/>
</dbReference>
<dbReference type="OrthoDB" id="185373at2759"/>
<feature type="repeat" description="PPR" evidence="3">
    <location>
        <begin position="274"/>
        <end position="308"/>
    </location>
</feature>
<dbReference type="GO" id="GO:0003729">
    <property type="term" value="F:mRNA binding"/>
    <property type="evidence" value="ECO:0000318"/>
    <property type="project" value="GO_Central"/>
</dbReference>
<dbReference type="AlphaFoldDB" id="W1PW37"/>
<dbReference type="NCBIfam" id="TIGR00756">
    <property type="entry name" value="PPR"/>
    <property type="match status" value="6"/>
</dbReference>
<feature type="repeat" description="PPR" evidence="3">
    <location>
        <begin position="204"/>
        <end position="238"/>
    </location>
</feature>
<dbReference type="Pfam" id="PF13041">
    <property type="entry name" value="PPR_2"/>
    <property type="match status" value="2"/>
</dbReference>
<accession>W1PW37</accession>
<dbReference type="Pfam" id="PF13812">
    <property type="entry name" value="PPR_3"/>
    <property type="match status" value="2"/>
</dbReference>
<feature type="repeat" description="PPR" evidence="3">
    <location>
        <begin position="344"/>
        <end position="378"/>
    </location>
</feature>
<evidence type="ECO:0000313" key="5">
    <source>
        <dbReference type="Proteomes" id="UP000017836"/>
    </source>
</evidence>
<proteinExistence type="inferred from homology"/>
<evidence type="ECO:0000256" key="1">
    <source>
        <dbReference type="ARBA" id="ARBA00007626"/>
    </source>
</evidence>
<evidence type="ECO:0008006" key="6">
    <source>
        <dbReference type="Google" id="ProtNLM"/>
    </source>
</evidence>
<dbReference type="PANTHER" id="PTHR47941">
    <property type="entry name" value="PENTATRICOPEPTIDE REPEAT-CONTAINING PROTEIN 3, MITOCHONDRIAL"/>
    <property type="match status" value="1"/>
</dbReference>
<comment type="similarity">
    <text evidence="1">Belongs to the PPR family. P subfamily.</text>
</comment>
<dbReference type="KEGG" id="atr:18439723"/>
<dbReference type="Gene3D" id="1.25.40.10">
    <property type="entry name" value="Tetratricopeptide repeat domain"/>
    <property type="match status" value="3"/>
</dbReference>
<dbReference type="Gramene" id="ERN11525">
    <property type="protein sequence ID" value="ERN11525"/>
    <property type="gene ID" value="AMTR_s00022p00130870"/>
</dbReference>
<sequence>MTACFIFWGETVSKAFLRVSSVDPKFIKRSIRSVSSVSRSNRLWERGIEKLGTNAKRLDHKDWLAPNEVLKIFKSVRDPQMAFDLFQKLVRRKDYKPNEALYTILIEMLASAKKFDAIEELLTRMKMEKCKLSDEFFRHLIKLYANIGKNAVQAVNILYRMPDFHCWPSVRTFNSVLNMLVCAKQYEMVHEVYLSASQLGVAVDTCCFNILIKALCQCGDLDAAFSLLQEAPKQGCRPNATTYATLMHGLCKSGRVSEAFELYERMEREVCYPDTITFNILISGLCKQGSVKQAMDLLHTMKLKGCYPNSGSYQALIYGLLDASDFVEANKLLSLMVSKGIFPSFLSYKMLIDGLCDMDLLRDVDAVLTQMINQGFIPRMGTWMRILESLFRGRTCEDASRPSC</sequence>
<feature type="repeat" description="PPR" evidence="3">
    <location>
        <begin position="239"/>
        <end position="273"/>
    </location>
</feature>
<dbReference type="InterPro" id="IPR002885">
    <property type="entry name" value="PPR_rpt"/>
</dbReference>
<dbReference type="GO" id="GO:0005737">
    <property type="term" value="C:cytoplasm"/>
    <property type="evidence" value="ECO:0000318"/>
    <property type="project" value="GO_Central"/>
</dbReference>
<dbReference type="EMBL" id="KI392687">
    <property type="protein sequence ID" value="ERN11525.1"/>
    <property type="molecule type" value="Genomic_DNA"/>
</dbReference>
<dbReference type="OMA" id="QGFVPKM"/>
<dbReference type="Pfam" id="PF12854">
    <property type="entry name" value="PPR_1"/>
    <property type="match status" value="1"/>
</dbReference>
<protein>
    <recommendedName>
        <fullName evidence="6">Pentacotripeptide-repeat region of PRORP domain-containing protein</fullName>
    </recommendedName>
</protein>
<name>W1PW37_AMBTC</name>
<dbReference type="InterPro" id="IPR011990">
    <property type="entry name" value="TPR-like_helical_dom_sf"/>
</dbReference>